<dbReference type="OrthoDB" id="446789at2759"/>
<reference evidence="5" key="1">
    <citation type="submission" date="2021-04" db="EMBL/GenBank/DDBJ databases">
        <authorList>
            <consortium name="Molecular Ecology Group"/>
        </authorList>
    </citation>
    <scope>NUCLEOTIDE SEQUENCE</scope>
</reference>
<feature type="compositionally biased region" description="Acidic residues" evidence="4">
    <location>
        <begin position="251"/>
        <end position="278"/>
    </location>
</feature>
<dbReference type="GO" id="GO:0005737">
    <property type="term" value="C:cytoplasm"/>
    <property type="evidence" value="ECO:0007669"/>
    <property type="project" value="TreeGrafter"/>
</dbReference>
<dbReference type="Proteomes" id="UP000678393">
    <property type="component" value="Unassembled WGS sequence"/>
</dbReference>
<dbReference type="PANTHER" id="PTHR19423:SF1">
    <property type="entry name" value="SH3 DOMAIN-BINDING PROTEIN 5"/>
    <property type="match status" value="1"/>
</dbReference>
<keyword evidence="2 3" id="KW-0175">Coiled coil</keyword>
<dbReference type="GO" id="GO:0035556">
    <property type="term" value="P:intracellular signal transduction"/>
    <property type="evidence" value="ECO:0007669"/>
    <property type="project" value="InterPro"/>
</dbReference>
<feature type="region of interest" description="Disordered" evidence="4">
    <location>
        <begin position="226"/>
        <end position="285"/>
    </location>
</feature>
<evidence type="ECO:0000256" key="1">
    <source>
        <dbReference type="ARBA" id="ARBA00007796"/>
    </source>
</evidence>
<feature type="region of interest" description="Disordered" evidence="4">
    <location>
        <begin position="485"/>
        <end position="504"/>
    </location>
</feature>
<comment type="similarity">
    <text evidence="1">Belongs to the SH3BP5 family.</text>
</comment>
<evidence type="ECO:0000313" key="5">
    <source>
        <dbReference type="EMBL" id="CAG5136082.1"/>
    </source>
</evidence>
<organism evidence="5 6">
    <name type="scientific">Candidula unifasciata</name>
    <dbReference type="NCBI Taxonomy" id="100452"/>
    <lineage>
        <taxon>Eukaryota</taxon>
        <taxon>Metazoa</taxon>
        <taxon>Spiralia</taxon>
        <taxon>Lophotrochozoa</taxon>
        <taxon>Mollusca</taxon>
        <taxon>Gastropoda</taxon>
        <taxon>Heterobranchia</taxon>
        <taxon>Euthyneura</taxon>
        <taxon>Panpulmonata</taxon>
        <taxon>Eupulmonata</taxon>
        <taxon>Stylommatophora</taxon>
        <taxon>Helicina</taxon>
        <taxon>Helicoidea</taxon>
        <taxon>Geomitridae</taxon>
        <taxon>Candidula</taxon>
    </lineage>
</organism>
<feature type="compositionally biased region" description="Polar residues" evidence="4">
    <location>
        <begin position="486"/>
        <end position="504"/>
    </location>
</feature>
<dbReference type="EMBL" id="CAJHNH020008488">
    <property type="protein sequence ID" value="CAG5136082.1"/>
    <property type="molecule type" value="Genomic_DNA"/>
</dbReference>
<accession>A0A8S4A7D7</accession>
<feature type="region of interest" description="Disordered" evidence="4">
    <location>
        <begin position="311"/>
        <end position="380"/>
    </location>
</feature>
<feature type="coiled-coil region" evidence="3">
    <location>
        <begin position="6"/>
        <end position="33"/>
    </location>
</feature>
<evidence type="ECO:0000256" key="4">
    <source>
        <dbReference type="SAM" id="MobiDB-lite"/>
    </source>
</evidence>
<feature type="coiled-coil region" evidence="3">
    <location>
        <begin position="162"/>
        <end position="196"/>
    </location>
</feature>
<evidence type="ECO:0000313" key="6">
    <source>
        <dbReference type="Proteomes" id="UP000678393"/>
    </source>
</evidence>
<feature type="compositionally biased region" description="Basic residues" evidence="4">
    <location>
        <begin position="311"/>
        <end position="320"/>
    </location>
</feature>
<dbReference type="PANTHER" id="PTHR19423">
    <property type="entry name" value="SH3 DOMAIN-BINDING PROTEIN 5"/>
    <property type="match status" value="1"/>
</dbReference>
<dbReference type="AlphaFoldDB" id="A0A8S4A7D7"/>
<name>A0A8S4A7D7_9EUPU</name>
<feature type="non-terminal residue" evidence="5">
    <location>
        <position position="504"/>
    </location>
</feature>
<evidence type="ECO:0000256" key="2">
    <source>
        <dbReference type="ARBA" id="ARBA00023054"/>
    </source>
</evidence>
<gene>
    <name evidence="5" type="ORF">CUNI_LOCUS21640</name>
</gene>
<dbReference type="InterPro" id="IPR007940">
    <property type="entry name" value="SH3BP5"/>
</dbReference>
<proteinExistence type="inferred from homology"/>
<dbReference type="Pfam" id="PF05276">
    <property type="entry name" value="SH3BP5"/>
    <property type="match status" value="1"/>
</dbReference>
<keyword evidence="6" id="KW-1185">Reference proteome</keyword>
<evidence type="ECO:0008006" key="7">
    <source>
        <dbReference type="Google" id="ProtNLM"/>
    </source>
</evidence>
<protein>
    <recommendedName>
        <fullName evidence="7">SH3 domain-binding protein 5</fullName>
    </recommendedName>
</protein>
<sequence length="504" mass="57138">IELEVLNQAAIDINRLEREIDESRAKYQSTFLESSQQLEMLKKKFSASIKRARPYYELQDAYREAQNQALRSARKFQTSNGIYLAAKETFSLAELRLMDDKAASLSPAWQEMLNLAVLRITEAEKEKSANEQEHLKRAAVFSDIEKKMHMYEKKHKRSIAKARSYFETKKELDIKLQQLKQTVEDLQQAFKAAKQRYSGALKHLEQISNSIHEQRRQNFLLMFPREPGVGAEDNKSTSEAEPSFPTLSTSDDVDSVFDDTEGDEYDKDSGDNDEEDGGYQDINNESVFRARVLTTALDNDDTSFMRLKYGRKRRDKKQVKRTQSLPLYPGRRAIRSEEVSSLCSSPGSEAGFPNTSEKPLVPLSDRSDNYPPDGDSLSSEKNIVCDISSCDSTDNIDHDIRPSSPFMHFDTFMTKSSLEIFEPAIIENSKKMLESIEPLEDLVIGSSHEDIQKVSQEILAEDSSNDHVAVSVKVNDSPSEILESESAVSLLQPHTNNLSETAMK</sequence>
<evidence type="ECO:0000256" key="3">
    <source>
        <dbReference type="SAM" id="Coils"/>
    </source>
</evidence>
<dbReference type="GO" id="GO:0004860">
    <property type="term" value="F:protein kinase inhibitor activity"/>
    <property type="evidence" value="ECO:0007669"/>
    <property type="project" value="TreeGrafter"/>
</dbReference>
<comment type="caution">
    <text evidence="5">The sequence shown here is derived from an EMBL/GenBank/DDBJ whole genome shotgun (WGS) entry which is preliminary data.</text>
</comment>
<feature type="compositionally biased region" description="Polar residues" evidence="4">
    <location>
        <begin position="339"/>
        <end position="357"/>
    </location>
</feature>